<feature type="domain" description="GAG-pre-integrase" evidence="1">
    <location>
        <begin position="143"/>
        <end position="200"/>
    </location>
</feature>
<evidence type="ECO:0000313" key="3">
    <source>
        <dbReference type="Proteomes" id="UP001165090"/>
    </source>
</evidence>
<gene>
    <name evidence="2" type="ORF">VaNZ11_000391</name>
</gene>
<dbReference type="InterPro" id="IPR025724">
    <property type="entry name" value="GAG-pre-integrase_dom"/>
</dbReference>
<keyword evidence="3" id="KW-1185">Reference proteome</keyword>
<sequence>MSLETRTSSRTISIAVQSVKCGLRQRMESVVRPEGPGRVMFRSSYFETDVEVDVYHAPGIMGHILSFKALEGSFGPSVVPQFSGALPHVEIGGAPAIELEKIDGLFYAEDSSYDSWMGRYGSDRCLNGKKVREELRKVKLAIMKRDPNPGSLWHKRYGNLGFDALAKVAGSDMVTGFSASVDDVVAAKGQFCKPCTEGKQTRQPRPSTCNVTSKRLDLVHMDLCGPLPVKSWNVAKYWVTFYDDCTKFSESVSLTGAVYHWQDHGS</sequence>
<comment type="caution">
    <text evidence="2">The sequence shown here is derived from an EMBL/GenBank/DDBJ whole genome shotgun (WGS) entry which is preliminary data.</text>
</comment>
<dbReference type="PANTHER" id="PTHR42648">
    <property type="entry name" value="TRANSPOSASE, PUTATIVE-RELATED"/>
    <property type="match status" value="1"/>
</dbReference>
<accession>A0ABQ5RM26</accession>
<evidence type="ECO:0000259" key="1">
    <source>
        <dbReference type="Pfam" id="PF13976"/>
    </source>
</evidence>
<dbReference type="Proteomes" id="UP001165090">
    <property type="component" value="Unassembled WGS sequence"/>
</dbReference>
<organism evidence="2 3">
    <name type="scientific">Volvox africanus</name>
    <dbReference type="NCBI Taxonomy" id="51714"/>
    <lineage>
        <taxon>Eukaryota</taxon>
        <taxon>Viridiplantae</taxon>
        <taxon>Chlorophyta</taxon>
        <taxon>core chlorophytes</taxon>
        <taxon>Chlorophyceae</taxon>
        <taxon>CS clade</taxon>
        <taxon>Chlamydomonadales</taxon>
        <taxon>Volvocaceae</taxon>
        <taxon>Volvox</taxon>
    </lineage>
</organism>
<dbReference type="Pfam" id="PF13976">
    <property type="entry name" value="gag_pre-integrs"/>
    <property type="match status" value="1"/>
</dbReference>
<reference evidence="2 3" key="1">
    <citation type="journal article" date="2023" name="IScience">
        <title>Expanded male sex-determining region conserved during the evolution of homothallism in the green alga Volvox.</title>
        <authorList>
            <person name="Yamamoto K."/>
            <person name="Matsuzaki R."/>
            <person name="Mahakham W."/>
            <person name="Heman W."/>
            <person name="Sekimoto H."/>
            <person name="Kawachi M."/>
            <person name="Minakuchi Y."/>
            <person name="Toyoda A."/>
            <person name="Nozaki H."/>
        </authorList>
    </citation>
    <scope>NUCLEOTIDE SEQUENCE [LARGE SCALE GENOMIC DNA]</scope>
    <source>
        <strain evidence="2 3">NIES-4468</strain>
    </source>
</reference>
<dbReference type="InterPro" id="IPR039537">
    <property type="entry name" value="Retrotran_Ty1/copia-like"/>
</dbReference>
<protein>
    <recommendedName>
        <fullName evidence="1">GAG-pre-integrase domain-containing protein</fullName>
    </recommendedName>
</protein>
<proteinExistence type="predicted"/>
<dbReference type="EMBL" id="BSDZ01000003">
    <property type="protein sequence ID" value="GLI58650.1"/>
    <property type="molecule type" value="Genomic_DNA"/>
</dbReference>
<dbReference type="PANTHER" id="PTHR42648:SF28">
    <property type="entry name" value="TRANSPOSON-ENCODED PROTEIN WITH RIBONUCLEASE H-LIKE AND RETROVIRUS ZINC FINGER-LIKE DOMAINS"/>
    <property type="match status" value="1"/>
</dbReference>
<name>A0ABQ5RM26_9CHLO</name>
<evidence type="ECO:0000313" key="2">
    <source>
        <dbReference type="EMBL" id="GLI58650.1"/>
    </source>
</evidence>